<keyword evidence="2" id="KW-1185">Reference proteome</keyword>
<dbReference type="Proteomes" id="UP001164539">
    <property type="component" value="Chromosome 14"/>
</dbReference>
<sequence>MSNVHILEMYYTTHCLMLWWISIWIARSNGVKSLSHGDPQPKTGTSPPRPRLAQKGDNWWVGMGPRPRLAQKRDKSWVGMGWALRGMGSPSAPSPRCHR</sequence>
<evidence type="ECO:0000313" key="2">
    <source>
        <dbReference type="Proteomes" id="UP001164539"/>
    </source>
</evidence>
<accession>A0ACC1WPB8</accession>
<gene>
    <name evidence="1" type="ORF">OWV82_024310</name>
</gene>
<comment type="caution">
    <text evidence="1">The sequence shown here is derived from an EMBL/GenBank/DDBJ whole genome shotgun (WGS) entry which is preliminary data.</text>
</comment>
<evidence type="ECO:0000313" key="1">
    <source>
        <dbReference type="EMBL" id="KAJ4701005.1"/>
    </source>
</evidence>
<organism evidence="1 2">
    <name type="scientific">Melia azedarach</name>
    <name type="common">Chinaberry tree</name>
    <dbReference type="NCBI Taxonomy" id="155640"/>
    <lineage>
        <taxon>Eukaryota</taxon>
        <taxon>Viridiplantae</taxon>
        <taxon>Streptophyta</taxon>
        <taxon>Embryophyta</taxon>
        <taxon>Tracheophyta</taxon>
        <taxon>Spermatophyta</taxon>
        <taxon>Magnoliopsida</taxon>
        <taxon>eudicotyledons</taxon>
        <taxon>Gunneridae</taxon>
        <taxon>Pentapetalae</taxon>
        <taxon>rosids</taxon>
        <taxon>malvids</taxon>
        <taxon>Sapindales</taxon>
        <taxon>Meliaceae</taxon>
        <taxon>Melia</taxon>
    </lineage>
</organism>
<proteinExistence type="predicted"/>
<protein>
    <submittedName>
        <fullName evidence="1">Uncharacterized protein</fullName>
    </submittedName>
</protein>
<reference evidence="1 2" key="1">
    <citation type="journal article" date="2023" name="Science">
        <title>Complex scaffold remodeling in plant triterpene biosynthesis.</title>
        <authorList>
            <person name="De La Pena R."/>
            <person name="Hodgson H."/>
            <person name="Liu J.C."/>
            <person name="Stephenson M.J."/>
            <person name="Martin A.C."/>
            <person name="Owen C."/>
            <person name="Harkess A."/>
            <person name="Leebens-Mack J."/>
            <person name="Jimenez L.E."/>
            <person name="Osbourn A."/>
            <person name="Sattely E.S."/>
        </authorList>
    </citation>
    <scope>NUCLEOTIDE SEQUENCE [LARGE SCALE GENOMIC DNA]</scope>
    <source>
        <strain evidence="2">cv. JPN11</strain>
        <tissue evidence="1">Leaf</tissue>
    </source>
</reference>
<dbReference type="EMBL" id="CM051407">
    <property type="protein sequence ID" value="KAJ4701005.1"/>
    <property type="molecule type" value="Genomic_DNA"/>
</dbReference>
<name>A0ACC1WPB8_MELAZ</name>